<organism evidence="2">
    <name type="scientific">Mesocestoides corti</name>
    <name type="common">Flatworm</name>
    <dbReference type="NCBI Taxonomy" id="53468"/>
    <lineage>
        <taxon>Eukaryota</taxon>
        <taxon>Metazoa</taxon>
        <taxon>Spiralia</taxon>
        <taxon>Lophotrochozoa</taxon>
        <taxon>Platyhelminthes</taxon>
        <taxon>Cestoda</taxon>
        <taxon>Eucestoda</taxon>
        <taxon>Cyclophyllidea</taxon>
        <taxon>Mesocestoididae</taxon>
        <taxon>Mesocestoides</taxon>
    </lineage>
</organism>
<dbReference type="WBParaSite" id="MCU_013879-RA">
    <property type="protein sequence ID" value="MCU_013879-RA"/>
    <property type="gene ID" value="MCU_013879"/>
</dbReference>
<accession>A0A5K3G693</accession>
<reference evidence="2" key="1">
    <citation type="submission" date="2019-11" db="UniProtKB">
        <authorList>
            <consortium name="WormBaseParasite"/>
        </authorList>
    </citation>
    <scope>IDENTIFICATION</scope>
</reference>
<feature type="compositionally biased region" description="Polar residues" evidence="1">
    <location>
        <begin position="59"/>
        <end position="72"/>
    </location>
</feature>
<evidence type="ECO:0000256" key="1">
    <source>
        <dbReference type="SAM" id="MobiDB-lite"/>
    </source>
</evidence>
<evidence type="ECO:0000313" key="2">
    <source>
        <dbReference type="WBParaSite" id="MCU_013879-RA"/>
    </source>
</evidence>
<protein>
    <submittedName>
        <fullName evidence="2">THAP5</fullName>
    </submittedName>
</protein>
<dbReference type="AlphaFoldDB" id="A0A5K3G693"/>
<sequence>MVRGFRRIVLNLWVGKPILVRSCTLPLVTCTVVQLPASVKDDLKLNHIPDQSVRAEGNTRPTSTTGPSNIKETSSEDTIQEVAIEVKQDEVDEMKENAEQNLPLEHLTATSNGHSDSHFTELPDFSQTYYCRPLTNLDVCSDWLDVSNYEEVTTSKETEGSKVTSTELMETRELLEKQLRLEDSTPISARGQEMDIQEMQGIEISTCRPAPAKTTQHPEYCNLLGQPVNSISTAAVFEGKQVTLDDAYHVAPSTTMQQSQGKS</sequence>
<proteinExistence type="predicted"/>
<feature type="region of interest" description="Disordered" evidence="1">
    <location>
        <begin position="50"/>
        <end position="76"/>
    </location>
</feature>
<name>A0A5K3G693_MESCO</name>